<protein>
    <submittedName>
        <fullName evidence="2">Uncharacterized protein</fullName>
    </submittedName>
</protein>
<name>A0A914Y8E5_9BILA</name>
<dbReference type="AlphaFoldDB" id="A0A914Y8E5"/>
<proteinExistence type="predicted"/>
<organism evidence="1 2">
    <name type="scientific">Panagrolaimus superbus</name>
    <dbReference type="NCBI Taxonomy" id="310955"/>
    <lineage>
        <taxon>Eukaryota</taxon>
        <taxon>Metazoa</taxon>
        <taxon>Ecdysozoa</taxon>
        <taxon>Nematoda</taxon>
        <taxon>Chromadorea</taxon>
        <taxon>Rhabditida</taxon>
        <taxon>Tylenchina</taxon>
        <taxon>Panagrolaimomorpha</taxon>
        <taxon>Panagrolaimoidea</taxon>
        <taxon>Panagrolaimidae</taxon>
        <taxon>Panagrolaimus</taxon>
    </lineage>
</organism>
<accession>A0A914Y8E5</accession>
<keyword evidence="1" id="KW-1185">Reference proteome</keyword>
<dbReference type="Proteomes" id="UP000887577">
    <property type="component" value="Unplaced"/>
</dbReference>
<sequence>MTKKAARTGSTANLIQKKAIKPKIDECDEEEIQIVDESIVNKRKVISQKAVEIYTSYFLKACGFGIDERVFIKNRAKAVMKKLKKYLNQYGFYTLDYTSDPDFAEYASTSNIPSSRVPAQETVSSFTTETEPLQEERRYSNQFQKFKSSLVSYYQKFD</sequence>
<reference evidence="2" key="1">
    <citation type="submission" date="2022-11" db="UniProtKB">
        <authorList>
            <consortium name="WormBaseParasite"/>
        </authorList>
    </citation>
    <scope>IDENTIFICATION</scope>
</reference>
<evidence type="ECO:0000313" key="1">
    <source>
        <dbReference type="Proteomes" id="UP000887577"/>
    </source>
</evidence>
<dbReference type="WBParaSite" id="PSU_v2.g15025.t1">
    <property type="protein sequence ID" value="PSU_v2.g15025.t1"/>
    <property type="gene ID" value="PSU_v2.g15025"/>
</dbReference>
<evidence type="ECO:0000313" key="2">
    <source>
        <dbReference type="WBParaSite" id="PSU_v2.g15025.t1"/>
    </source>
</evidence>